<dbReference type="Proteomes" id="UP001202328">
    <property type="component" value="Unassembled WGS sequence"/>
</dbReference>
<protein>
    <recommendedName>
        <fullName evidence="2">Alpha/beta hydrolase fold-3 domain-containing protein</fullName>
    </recommendedName>
</protein>
<organism evidence="3 4">
    <name type="scientific">Papaver atlanticum</name>
    <dbReference type="NCBI Taxonomy" id="357466"/>
    <lineage>
        <taxon>Eukaryota</taxon>
        <taxon>Viridiplantae</taxon>
        <taxon>Streptophyta</taxon>
        <taxon>Embryophyta</taxon>
        <taxon>Tracheophyta</taxon>
        <taxon>Spermatophyta</taxon>
        <taxon>Magnoliopsida</taxon>
        <taxon>Ranunculales</taxon>
        <taxon>Papaveraceae</taxon>
        <taxon>Papaveroideae</taxon>
        <taxon>Papaver</taxon>
    </lineage>
</organism>
<evidence type="ECO:0000256" key="1">
    <source>
        <dbReference type="PROSITE-ProRule" id="PRU10038"/>
    </source>
</evidence>
<gene>
    <name evidence="3" type="ORF">MKW98_018688</name>
</gene>
<dbReference type="PANTHER" id="PTHR23024:SF467">
    <property type="entry name" value="CARBOXYLESTERASE 12-RELATED"/>
    <property type="match status" value="1"/>
</dbReference>
<dbReference type="EMBL" id="JAJJMB010005585">
    <property type="protein sequence ID" value="KAI3938132.1"/>
    <property type="molecule type" value="Genomic_DNA"/>
</dbReference>
<name>A0AAD4XQQ9_9MAGN</name>
<dbReference type="AlphaFoldDB" id="A0AAD4XQQ9"/>
<dbReference type="PANTHER" id="PTHR23024">
    <property type="entry name" value="ARYLACETAMIDE DEACETYLASE"/>
    <property type="match status" value="1"/>
</dbReference>
<evidence type="ECO:0000259" key="2">
    <source>
        <dbReference type="Pfam" id="PF07859"/>
    </source>
</evidence>
<dbReference type="Gene3D" id="3.40.50.1820">
    <property type="entry name" value="alpha/beta hydrolase"/>
    <property type="match status" value="1"/>
</dbReference>
<dbReference type="InterPro" id="IPR033140">
    <property type="entry name" value="Lipase_GDXG_put_SER_AS"/>
</dbReference>
<dbReference type="InterPro" id="IPR013094">
    <property type="entry name" value="AB_hydrolase_3"/>
</dbReference>
<feature type="domain" description="Alpha/beta hydrolase fold-3" evidence="2">
    <location>
        <begin position="49"/>
        <end position="259"/>
    </location>
</feature>
<sequence length="283" mass="32271">MEGSNELAYQLLHYLKVYKDGRVERLPGYQDEFVPPSIRRRISFHSPRLYFHGGAFCTNTAFYPKYHNYVNSLVSETNVVAVSVEYRRAPEHPLPVAYEDSWTALRWVLSHSTATTSNGQKPETWLNEYADFSRVFLAGDSAGANIAHNMAIRAGISSEQIYGLKFLGVVLVHPYFWGVELIGMEQKDRSLRERIDKLWLTVSTDPNLSILGCNRVLVCVAPKDLLRYRGLFYGELLRKSGWKGVIETMETEGEGHVFHLFNPSSENAVNMLKRLASFINQDD</sequence>
<comment type="caution">
    <text evidence="3">The sequence shown here is derived from an EMBL/GenBank/DDBJ whole genome shotgun (WGS) entry which is preliminary data.</text>
</comment>
<evidence type="ECO:0000313" key="3">
    <source>
        <dbReference type="EMBL" id="KAI3938132.1"/>
    </source>
</evidence>
<keyword evidence="4" id="KW-1185">Reference proteome</keyword>
<evidence type="ECO:0000313" key="4">
    <source>
        <dbReference type="Proteomes" id="UP001202328"/>
    </source>
</evidence>
<dbReference type="PROSITE" id="PS01174">
    <property type="entry name" value="LIPASE_GDXG_SER"/>
    <property type="match status" value="1"/>
</dbReference>
<dbReference type="SUPFAM" id="SSF53474">
    <property type="entry name" value="alpha/beta-Hydrolases"/>
    <property type="match status" value="1"/>
</dbReference>
<reference evidence="3" key="1">
    <citation type="submission" date="2022-04" db="EMBL/GenBank/DDBJ databases">
        <title>A functionally conserved STORR gene fusion in Papaver species that diverged 16.8 million years ago.</title>
        <authorList>
            <person name="Catania T."/>
        </authorList>
    </citation>
    <scope>NUCLEOTIDE SEQUENCE</scope>
    <source>
        <strain evidence="3">S-188037</strain>
    </source>
</reference>
<dbReference type="GO" id="GO:0016787">
    <property type="term" value="F:hydrolase activity"/>
    <property type="evidence" value="ECO:0007669"/>
    <property type="project" value="InterPro"/>
</dbReference>
<dbReference type="InterPro" id="IPR050466">
    <property type="entry name" value="Carboxylest/Gibb_receptor"/>
</dbReference>
<proteinExistence type="predicted"/>
<feature type="active site" evidence="1">
    <location>
        <position position="141"/>
    </location>
</feature>
<accession>A0AAD4XQQ9</accession>
<dbReference type="Pfam" id="PF07859">
    <property type="entry name" value="Abhydrolase_3"/>
    <property type="match status" value="1"/>
</dbReference>
<dbReference type="InterPro" id="IPR029058">
    <property type="entry name" value="AB_hydrolase_fold"/>
</dbReference>